<reference evidence="1 2" key="1">
    <citation type="submission" date="2016-09" db="EMBL/GenBank/DDBJ databases">
        <title>Genomic analysis reveals versatility of anaerobic energy metabolism of Geosporobacter ferrireducens IRF9 of phylum Firmicutes.</title>
        <authorList>
            <person name="Kim S.-J."/>
        </authorList>
    </citation>
    <scope>NUCLEOTIDE SEQUENCE [LARGE SCALE GENOMIC DNA]</scope>
    <source>
        <strain evidence="1 2">IRF9</strain>
    </source>
</reference>
<keyword evidence="2" id="KW-1185">Reference proteome</keyword>
<name>A0A1D8GKL4_9FIRM</name>
<dbReference type="KEGG" id="gfe:Gferi_18895"/>
<evidence type="ECO:0000313" key="2">
    <source>
        <dbReference type="Proteomes" id="UP000095743"/>
    </source>
</evidence>
<proteinExistence type="predicted"/>
<accession>A0A1D8GKL4</accession>
<dbReference type="EMBL" id="CP017269">
    <property type="protein sequence ID" value="AOT71412.1"/>
    <property type="molecule type" value="Genomic_DNA"/>
</dbReference>
<organism evidence="1 2">
    <name type="scientific">Geosporobacter ferrireducens</name>
    <dbReference type="NCBI Taxonomy" id="1424294"/>
    <lineage>
        <taxon>Bacteria</taxon>
        <taxon>Bacillati</taxon>
        <taxon>Bacillota</taxon>
        <taxon>Clostridia</taxon>
        <taxon>Peptostreptococcales</taxon>
        <taxon>Thermotaleaceae</taxon>
        <taxon>Geosporobacter</taxon>
    </lineage>
</organism>
<gene>
    <name evidence="1" type="ORF">Gferi_18895</name>
</gene>
<evidence type="ECO:0000313" key="1">
    <source>
        <dbReference type="EMBL" id="AOT71412.1"/>
    </source>
</evidence>
<dbReference type="Proteomes" id="UP000095743">
    <property type="component" value="Chromosome"/>
</dbReference>
<protein>
    <submittedName>
        <fullName evidence="1">Uncharacterized protein</fullName>
    </submittedName>
</protein>
<sequence length="64" mass="7718">MTTAILVRPLCHSTNINIKEGNYKIRKRKSWIQQFQQVYRTKEMIKKEFSTDDLKKFQNVIESI</sequence>
<dbReference type="AlphaFoldDB" id="A0A1D8GKL4"/>